<evidence type="ECO:0000313" key="2">
    <source>
        <dbReference type="EMBL" id="SDG38433.1"/>
    </source>
</evidence>
<dbReference type="OrthoDB" id="4380123at2"/>
<dbReference type="RefSeq" id="WP_091485023.1">
    <property type="nucleotide sequence ID" value="NZ_LT629692.1"/>
</dbReference>
<feature type="region of interest" description="Disordered" evidence="1">
    <location>
        <begin position="224"/>
        <end position="244"/>
    </location>
</feature>
<keyword evidence="3" id="KW-1185">Reference proteome</keyword>
<name>A0A1G7TSY1_9MICO</name>
<dbReference type="Pfam" id="PF05742">
    <property type="entry name" value="TANGO2"/>
    <property type="match status" value="1"/>
</dbReference>
<evidence type="ECO:0000256" key="1">
    <source>
        <dbReference type="SAM" id="MobiDB-lite"/>
    </source>
</evidence>
<dbReference type="EMBL" id="LT629692">
    <property type="protein sequence ID" value="SDG38433.1"/>
    <property type="molecule type" value="Genomic_DNA"/>
</dbReference>
<dbReference type="Proteomes" id="UP000199009">
    <property type="component" value="Chromosome I"/>
</dbReference>
<reference evidence="2 3" key="1">
    <citation type="submission" date="2016-10" db="EMBL/GenBank/DDBJ databases">
        <authorList>
            <person name="de Groot N.N."/>
        </authorList>
    </citation>
    <scope>NUCLEOTIDE SEQUENCE [LARGE SCALE GENOMIC DNA]</scope>
    <source>
        <strain evidence="2 3">DSM 23142</strain>
    </source>
</reference>
<evidence type="ECO:0000313" key="3">
    <source>
        <dbReference type="Proteomes" id="UP000199009"/>
    </source>
</evidence>
<protein>
    <submittedName>
        <fullName evidence="2">Transport and Golgi organisation 2</fullName>
    </submittedName>
</protein>
<sequence>MCTVIIRVPEHAPEPVRLLAVRDEDPGRAWNRLGPWWPDAYPGVIGIRDARAGGAWLAADPAVRRLAVLLNRADLSDRADEQVQTRGSVALESVAGRAPAGHPPMRGFNLVEVTAHTARVVSWDGVSVSTTDLPPGTHMVAHDDVDDADTARIAQWLPEFREAAEAAGSQEGWWTPWLAVVERSAQLPGTAEAAIIRRQSFEGIPSYSLLLAVATVGEDGLDVRDAPLAEPGQWPPVDLAPDAG</sequence>
<dbReference type="STRING" id="370764.SAMN04489810_0149"/>
<dbReference type="InterPro" id="IPR008551">
    <property type="entry name" value="TANGO2"/>
</dbReference>
<dbReference type="AlphaFoldDB" id="A0A1G7TSY1"/>
<organism evidence="2 3">
    <name type="scientific">Microbacterium pygmaeum</name>
    <dbReference type="NCBI Taxonomy" id="370764"/>
    <lineage>
        <taxon>Bacteria</taxon>
        <taxon>Bacillati</taxon>
        <taxon>Actinomycetota</taxon>
        <taxon>Actinomycetes</taxon>
        <taxon>Micrococcales</taxon>
        <taxon>Microbacteriaceae</taxon>
        <taxon>Microbacterium</taxon>
    </lineage>
</organism>
<proteinExistence type="predicted"/>
<gene>
    <name evidence="2" type="ORF">SAMN04489810_0149</name>
</gene>
<accession>A0A1G7TSY1</accession>